<keyword evidence="3" id="KW-0949">S-adenosyl-L-methionine</keyword>
<dbReference type="PANTHER" id="PTHR11228">
    <property type="entry name" value="RADICAL SAM DOMAIN PROTEIN"/>
    <property type="match status" value="1"/>
</dbReference>
<dbReference type="Proteomes" id="UP000886355">
    <property type="component" value="Unassembled WGS sequence"/>
</dbReference>
<dbReference type="SUPFAM" id="SSF102114">
    <property type="entry name" value="Radical SAM enzymes"/>
    <property type="match status" value="1"/>
</dbReference>
<keyword evidence="5" id="KW-0408">Iron</keyword>
<accession>A0A7C1ALX5</accession>
<dbReference type="EMBL" id="DQZW01000207">
    <property type="protein sequence ID" value="HDL90127.1"/>
    <property type="molecule type" value="Genomic_DNA"/>
</dbReference>
<dbReference type="SFLD" id="SFLDG01387">
    <property type="entry name" value="BtrN-like_SPASM_domain_contain"/>
    <property type="match status" value="1"/>
</dbReference>
<comment type="cofactor">
    <cofactor evidence="1">
        <name>[4Fe-4S] cluster</name>
        <dbReference type="ChEBI" id="CHEBI:49883"/>
    </cofactor>
</comment>
<dbReference type="CDD" id="cd01335">
    <property type="entry name" value="Radical_SAM"/>
    <property type="match status" value="1"/>
</dbReference>
<proteinExistence type="predicted"/>
<keyword evidence="6" id="KW-0411">Iron-sulfur</keyword>
<dbReference type="Pfam" id="PF13186">
    <property type="entry name" value="SPASM"/>
    <property type="match status" value="1"/>
</dbReference>
<dbReference type="PANTHER" id="PTHR11228:SF35">
    <property type="entry name" value="MOLYBDENUM COFACTOR BIOSYNTHESIS PROTEIN A-RELATED"/>
    <property type="match status" value="1"/>
</dbReference>
<name>A0A7C1ALX5_9BACT</name>
<dbReference type="GO" id="GO:0051536">
    <property type="term" value="F:iron-sulfur cluster binding"/>
    <property type="evidence" value="ECO:0007669"/>
    <property type="project" value="UniProtKB-KW"/>
</dbReference>
<reference evidence="8" key="1">
    <citation type="journal article" date="2020" name="mSystems">
        <title>Genome- and Community-Level Interaction Insights into Carbon Utilization and Element Cycling Functions of Hydrothermarchaeota in Hydrothermal Sediment.</title>
        <authorList>
            <person name="Zhou Z."/>
            <person name="Liu Y."/>
            <person name="Xu W."/>
            <person name="Pan J."/>
            <person name="Luo Z.H."/>
            <person name="Li M."/>
        </authorList>
    </citation>
    <scope>NUCLEOTIDE SEQUENCE [LARGE SCALE GENOMIC DNA]</scope>
    <source>
        <strain evidence="8">HyVt-19</strain>
    </source>
</reference>
<dbReference type="InterPro" id="IPR023885">
    <property type="entry name" value="4Fe4S-binding_SPASM_dom"/>
</dbReference>
<keyword evidence="2" id="KW-0004">4Fe-4S</keyword>
<dbReference type="SFLD" id="SFLDS00029">
    <property type="entry name" value="Radical_SAM"/>
    <property type="match status" value="1"/>
</dbReference>
<evidence type="ECO:0000256" key="1">
    <source>
        <dbReference type="ARBA" id="ARBA00001966"/>
    </source>
</evidence>
<evidence type="ECO:0000256" key="2">
    <source>
        <dbReference type="ARBA" id="ARBA00022485"/>
    </source>
</evidence>
<evidence type="ECO:0000256" key="3">
    <source>
        <dbReference type="ARBA" id="ARBA00022691"/>
    </source>
</evidence>
<dbReference type="InterPro" id="IPR034391">
    <property type="entry name" value="AdoMet-like_SPASM_containing"/>
</dbReference>
<dbReference type="PROSITE" id="PS51918">
    <property type="entry name" value="RADICAL_SAM"/>
    <property type="match status" value="1"/>
</dbReference>
<dbReference type="InterPro" id="IPR013785">
    <property type="entry name" value="Aldolase_TIM"/>
</dbReference>
<dbReference type="InterPro" id="IPR007197">
    <property type="entry name" value="rSAM"/>
</dbReference>
<dbReference type="AlphaFoldDB" id="A0A7C1ALX5"/>
<dbReference type="SFLD" id="SFLDG01067">
    <property type="entry name" value="SPASM/twitch_domain_containing"/>
    <property type="match status" value="1"/>
</dbReference>
<protein>
    <submittedName>
        <fullName evidence="8">Radical SAM protein</fullName>
    </submittedName>
</protein>
<evidence type="ECO:0000259" key="7">
    <source>
        <dbReference type="PROSITE" id="PS51918"/>
    </source>
</evidence>
<keyword evidence="4" id="KW-0479">Metal-binding</keyword>
<dbReference type="Gene3D" id="3.20.20.70">
    <property type="entry name" value="Aldolase class I"/>
    <property type="match status" value="1"/>
</dbReference>
<dbReference type="Pfam" id="PF04055">
    <property type="entry name" value="Radical_SAM"/>
    <property type="match status" value="1"/>
</dbReference>
<dbReference type="GO" id="GO:0003824">
    <property type="term" value="F:catalytic activity"/>
    <property type="evidence" value="ECO:0007669"/>
    <property type="project" value="InterPro"/>
</dbReference>
<sequence>MEKQLKYYIPDREISLAEKIKRLVLKREWPVWDFPRIIQIQTVAACNAHCVFCPHGKTKNPLPKGRMDWDLYRAIIDECTRYRMWRISPYLMNEPLMDPEIGERIRYISSRKKFPTYTKINTNASLLTEEMSRDLIDSGLDILTCSVHGIDKEKYESTMVGLRLEQVLENIDRFLELQKKLKKKKPELRVTMVRTKLIEPDVPKILSYWKNRGVKVSIRPMSNRVNAKVASLGINARPLEPFDWCVRMMQQAYVNVRGELLLCCNDWEQTTILGDVRKQSIREIWNGEKYNDIRRRFLAGKWKGLLCAACRMQRE</sequence>
<evidence type="ECO:0000256" key="6">
    <source>
        <dbReference type="ARBA" id="ARBA00023014"/>
    </source>
</evidence>
<evidence type="ECO:0000313" key="8">
    <source>
        <dbReference type="EMBL" id="HDL90127.1"/>
    </source>
</evidence>
<dbReference type="InterPro" id="IPR050377">
    <property type="entry name" value="Radical_SAM_PqqE_MftC-like"/>
</dbReference>
<gene>
    <name evidence="8" type="ORF">ENG14_04415</name>
</gene>
<organism evidence="8">
    <name type="scientific">Thermodesulforhabdus norvegica</name>
    <dbReference type="NCBI Taxonomy" id="39841"/>
    <lineage>
        <taxon>Bacteria</taxon>
        <taxon>Pseudomonadati</taxon>
        <taxon>Thermodesulfobacteriota</taxon>
        <taxon>Syntrophobacteria</taxon>
        <taxon>Syntrophobacterales</taxon>
        <taxon>Thermodesulforhabdaceae</taxon>
        <taxon>Thermodesulforhabdus</taxon>
    </lineage>
</organism>
<feature type="domain" description="Radical SAM core" evidence="7">
    <location>
        <begin position="32"/>
        <end position="257"/>
    </location>
</feature>
<dbReference type="CDD" id="cd21109">
    <property type="entry name" value="SPASM"/>
    <property type="match status" value="1"/>
</dbReference>
<dbReference type="GO" id="GO:0046872">
    <property type="term" value="F:metal ion binding"/>
    <property type="evidence" value="ECO:0007669"/>
    <property type="project" value="UniProtKB-KW"/>
</dbReference>
<evidence type="ECO:0000256" key="4">
    <source>
        <dbReference type="ARBA" id="ARBA00022723"/>
    </source>
</evidence>
<evidence type="ECO:0000256" key="5">
    <source>
        <dbReference type="ARBA" id="ARBA00023004"/>
    </source>
</evidence>
<comment type="caution">
    <text evidence="8">The sequence shown here is derived from an EMBL/GenBank/DDBJ whole genome shotgun (WGS) entry which is preliminary data.</text>
</comment>
<dbReference type="InterPro" id="IPR058240">
    <property type="entry name" value="rSAM_sf"/>
</dbReference>